<evidence type="ECO:0000256" key="1">
    <source>
        <dbReference type="SAM" id="MobiDB-lite"/>
    </source>
</evidence>
<gene>
    <name evidence="2" type="ORF">ACFO0R_14270</name>
</gene>
<dbReference type="EMBL" id="JBHSEK010000008">
    <property type="protein sequence ID" value="MFC4490778.1"/>
    <property type="molecule type" value="Genomic_DNA"/>
</dbReference>
<accession>A0ABV8ZSW1</accession>
<feature type="compositionally biased region" description="Polar residues" evidence="1">
    <location>
        <begin position="22"/>
        <end position="35"/>
    </location>
</feature>
<name>A0ABV8ZSW1_9NEIS</name>
<organism evidence="2 3">
    <name type="scientific">Chromobacterium aquaticum</name>
    <dbReference type="NCBI Taxonomy" id="467180"/>
    <lineage>
        <taxon>Bacteria</taxon>
        <taxon>Pseudomonadati</taxon>
        <taxon>Pseudomonadota</taxon>
        <taxon>Betaproteobacteria</taxon>
        <taxon>Neisseriales</taxon>
        <taxon>Chromobacteriaceae</taxon>
        <taxon>Chromobacterium</taxon>
    </lineage>
</organism>
<evidence type="ECO:0000313" key="2">
    <source>
        <dbReference type="EMBL" id="MFC4490778.1"/>
    </source>
</evidence>
<dbReference type="RefSeq" id="WP_156183848.1">
    <property type="nucleotide sequence ID" value="NZ_JAJOHW010000024.1"/>
</dbReference>
<sequence>MSHLVNYVNAIQGSPSPRRARLQSSSRNSWTDQGHTVVSEQQAYVFDDGAIVTRMTEQDDFPSEAACTECWIRYEVTRQAPGAPIHPTQVSFNSACREAYWRRYFAS</sequence>
<keyword evidence="3" id="KW-1185">Reference proteome</keyword>
<evidence type="ECO:0000313" key="3">
    <source>
        <dbReference type="Proteomes" id="UP001595999"/>
    </source>
</evidence>
<proteinExistence type="predicted"/>
<comment type="caution">
    <text evidence="2">The sequence shown here is derived from an EMBL/GenBank/DDBJ whole genome shotgun (WGS) entry which is preliminary data.</text>
</comment>
<feature type="region of interest" description="Disordered" evidence="1">
    <location>
        <begin position="14"/>
        <end position="35"/>
    </location>
</feature>
<reference evidence="3" key="1">
    <citation type="journal article" date="2019" name="Int. J. Syst. Evol. Microbiol.">
        <title>The Global Catalogue of Microorganisms (GCM) 10K type strain sequencing project: providing services to taxonomists for standard genome sequencing and annotation.</title>
        <authorList>
            <consortium name="The Broad Institute Genomics Platform"/>
            <consortium name="The Broad Institute Genome Sequencing Center for Infectious Disease"/>
            <person name="Wu L."/>
            <person name="Ma J."/>
        </authorList>
    </citation>
    <scope>NUCLEOTIDE SEQUENCE [LARGE SCALE GENOMIC DNA]</scope>
    <source>
        <strain evidence="3">CGMCC 4.7608</strain>
    </source>
</reference>
<protein>
    <submittedName>
        <fullName evidence="2">Uncharacterized protein</fullName>
    </submittedName>
</protein>
<dbReference type="Proteomes" id="UP001595999">
    <property type="component" value="Unassembled WGS sequence"/>
</dbReference>